<dbReference type="RefSeq" id="WP_311947757.1">
    <property type="nucleotide sequence ID" value="NZ_JAVLVU010000001.1"/>
</dbReference>
<keyword evidence="1" id="KW-0472">Membrane</keyword>
<evidence type="ECO:0000313" key="4">
    <source>
        <dbReference type="Proteomes" id="UP001258315"/>
    </source>
</evidence>
<dbReference type="Proteomes" id="UP001258315">
    <property type="component" value="Unassembled WGS sequence"/>
</dbReference>
<gene>
    <name evidence="3" type="ORF">QE417_000872</name>
</gene>
<feature type="chain" id="PRO_5045646703" evidence="2">
    <location>
        <begin position="20"/>
        <end position="326"/>
    </location>
</feature>
<evidence type="ECO:0000256" key="2">
    <source>
        <dbReference type="SAM" id="SignalP"/>
    </source>
</evidence>
<keyword evidence="3" id="KW-0449">Lipoprotein</keyword>
<organism evidence="3 4">
    <name type="scientific">Mucilaginibacter terrae</name>
    <dbReference type="NCBI Taxonomy" id="1955052"/>
    <lineage>
        <taxon>Bacteria</taxon>
        <taxon>Pseudomonadati</taxon>
        <taxon>Bacteroidota</taxon>
        <taxon>Sphingobacteriia</taxon>
        <taxon>Sphingobacteriales</taxon>
        <taxon>Sphingobacteriaceae</taxon>
        <taxon>Mucilaginibacter</taxon>
    </lineage>
</organism>
<evidence type="ECO:0000313" key="3">
    <source>
        <dbReference type="EMBL" id="MDT3401800.1"/>
    </source>
</evidence>
<proteinExistence type="predicted"/>
<keyword evidence="4" id="KW-1185">Reference proteome</keyword>
<keyword evidence="2" id="KW-0732">Signal</keyword>
<comment type="caution">
    <text evidence="3">The sequence shown here is derived from an EMBL/GenBank/DDBJ whole genome shotgun (WGS) entry which is preliminary data.</text>
</comment>
<keyword evidence="1" id="KW-1133">Transmembrane helix</keyword>
<accession>A0ABU3GQ97</accession>
<name>A0ABU3GQ97_9SPHI</name>
<feature type="signal peptide" evidence="2">
    <location>
        <begin position="1"/>
        <end position="19"/>
    </location>
</feature>
<reference evidence="4" key="1">
    <citation type="submission" date="2023-07" db="EMBL/GenBank/DDBJ databases">
        <title>Functional and genomic diversity of the sorghum phyllosphere microbiome.</title>
        <authorList>
            <person name="Shade A."/>
        </authorList>
    </citation>
    <scope>NUCLEOTIDE SEQUENCE [LARGE SCALE GENOMIC DNA]</scope>
    <source>
        <strain evidence="4">SORGH_AS_0422</strain>
    </source>
</reference>
<dbReference type="EMBL" id="JAVLVU010000001">
    <property type="protein sequence ID" value="MDT3401800.1"/>
    <property type="molecule type" value="Genomic_DNA"/>
</dbReference>
<keyword evidence="1" id="KW-0812">Transmembrane</keyword>
<sequence>MKKIALLLLSAFFSLSCFAKKPTASDSLKTLQKRFDVLEYELNAHRNLYVSANASVANQLASSSAITSAASNSMTVSTIVISIIATIASIVVGFIGNRAARANRQANEALTNITLIRGTINQAEIDVNNALADVRKIQEDINSSISDVYKRLQEEELKYLLEFIKKNPAEIPNVGERLKTIFINESYYPALLDIYKNNPHSVILHILVSKFPTQVSKEVFILNKLRASYNSISLPPDQLKALVDSFLKNLDPDKFAIDIPIYGWLMVSAANYNYAIESTELILNALRNTLNHPNKALFNAAMDDPMCPYKEIGMVNGPHPNEYFHV</sequence>
<dbReference type="PROSITE" id="PS51257">
    <property type="entry name" value="PROKAR_LIPOPROTEIN"/>
    <property type="match status" value="1"/>
</dbReference>
<evidence type="ECO:0000256" key="1">
    <source>
        <dbReference type="SAM" id="Phobius"/>
    </source>
</evidence>
<feature type="transmembrane region" description="Helical" evidence="1">
    <location>
        <begin position="74"/>
        <end position="95"/>
    </location>
</feature>
<protein>
    <submittedName>
        <fullName evidence="3">Outer membrane lipoprotein-sorting protein</fullName>
    </submittedName>
</protein>